<evidence type="ECO:0000313" key="2">
    <source>
        <dbReference type="Proteomes" id="UP000831532"/>
    </source>
</evidence>
<gene>
    <name evidence="1" type="ORF">INH39_25445</name>
</gene>
<evidence type="ECO:0000313" key="1">
    <source>
        <dbReference type="EMBL" id="UOD28756.1"/>
    </source>
</evidence>
<dbReference type="Gene3D" id="1.10.260.40">
    <property type="entry name" value="lambda repressor-like DNA-binding domains"/>
    <property type="match status" value="1"/>
</dbReference>
<dbReference type="EMBL" id="CP063361">
    <property type="protein sequence ID" value="UOD28756.1"/>
    <property type="molecule type" value="Genomic_DNA"/>
</dbReference>
<reference evidence="1 2" key="1">
    <citation type="submission" date="2020-10" db="EMBL/GenBank/DDBJ databases">
        <title>Genome analysis of Massilia species.</title>
        <authorList>
            <person name="Jung D.-H."/>
        </authorList>
    </citation>
    <scope>NUCLEOTIDE SEQUENCE [LARGE SCALE GENOMIC DNA]</scope>
    <source>
        <strain evidence="2">sipir</strain>
    </source>
</reference>
<accession>A0ABY4A201</accession>
<dbReference type="Proteomes" id="UP000831532">
    <property type="component" value="Chromosome"/>
</dbReference>
<dbReference type="InterPro" id="IPR001387">
    <property type="entry name" value="Cro/C1-type_HTH"/>
</dbReference>
<dbReference type="Pfam" id="PF13560">
    <property type="entry name" value="HTH_31"/>
    <property type="match status" value="1"/>
</dbReference>
<proteinExistence type="predicted"/>
<name>A0ABY4A201_9BURK</name>
<keyword evidence="2" id="KW-1185">Reference proteome</keyword>
<dbReference type="InterPro" id="IPR010982">
    <property type="entry name" value="Lambda_DNA-bd_dom_sf"/>
</dbReference>
<dbReference type="SUPFAM" id="SSF47413">
    <property type="entry name" value="lambda repressor-like DNA-binding domains"/>
    <property type="match status" value="1"/>
</dbReference>
<organism evidence="1 2">
    <name type="scientific">Massilia violaceinigra</name>
    <dbReference type="NCBI Taxonomy" id="2045208"/>
    <lineage>
        <taxon>Bacteria</taxon>
        <taxon>Pseudomonadati</taxon>
        <taxon>Pseudomonadota</taxon>
        <taxon>Betaproteobacteria</taxon>
        <taxon>Burkholderiales</taxon>
        <taxon>Oxalobacteraceae</taxon>
        <taxon>Telluria group</taxon>
        <taxon>Massilia</taxon>
    </lineage>
</organism>
<protein>
    <submittedName>
        <fullName evidence="1">Helix-turn-helix domain-containing protein</fullName>
    </submittedName>
</protein>
<sequence>MNIPYTISSLRQKGLTQTQIGGAIGRTQTSVSDMEAGKAGVKRPTESVVRGLKKLAAKHGVRTEPPAPPP</sequence>
<dbReference type="CDD" id="cd00093">
    <property type="entry name" value="HTH_XRE"/>
    <property type="match status" value="1"/>
</dbReference>
<dbReference type="RefSeq" id="WP_243489903.1">
    <property type="nucleotide sequence ID" value="NZ_CP063361.1"/>
</dbReference>